<name>A0ABM9XSJ5_9CORY</name>
<dbReference type="EMBL" id="ACHF01000011">
    <property type="protein sequence ID" value="EEI64147.1"/>
    <property type="molecule type" value="Genomic_DNA"/>
</dbReference>
<gene>
    <name evidence="1" type="ORF">HMPREF0293_0234</name>
</gene>
<sequence>MYRERSDPAEVGFVILHAPAWACRVFEHVLKGVRTRARRFVLLCHEQQRGLFPGTPPGTTRFI</sequence>
<organism evidence="1 2">
    <name type="scientific">Corynebacterium glucuronolyticum ATCC 51866</name>
    <dbReference type="NCBI Taxonomy" id="548478"/>
    <lineage>
        <taxon>Bacteria</taxon>
        <taxon>Bacillati</taxon>
        <taxon>Actinomycetota</taxon>
        <taxon>Actinomycetes</taxon>
        <taxon>Mycobacteriales</taxon>
        <taxon>Corynebacteriaceae</taxon>
        <taxon>Corynebacterium</taxon>
    </lineage>
</organism>
<protein>
    <submittedName>
        <fullName evidence="1">Uncharacterized protein</fullName>
    </submittedName>
</protein>
<proteinExistence type="predicted"/>
<reference evidence="1 2" key="1">
    <citation type="submission" date="2009-01" db="EMBL/GenBank/DDBJ databases">
        <authorList>
            <person name="Qin X."/>
            <person name="Bachman B."/>
            <person name="Battles P."/>
            <person name="Bell A."/>
            <person name="Bess C."/>
            <person name="Bickham C."/>
            <person name="Chaboub L."/>
            <person name="Chen D."/>
            <person name="Coyle M."/>
            <person name="Deiros D.R."/>
            <person name="Dinh H."/>
            <person name="Forbes L."/>
            <person name="Fowler G."/>
            <person name="Francisco L."/>
            <person name="Fu Q."/>
            <person name="Gubbala S."/>
            <person name="Hale W."/>
            <person name="Han Y."/>
            <person name="Hemphill L."/>
            <person name="Highlander S.K."/>
            <person name="Hirani K."/>
            <person name="Hogues M."/>
            <person name="Jackson L."/>
            <person name="Jakkamsetti A."/>
            <person name="Javaid M."/>
            <person name="Jiang H."/>
            <person name="Korchina V."/>
            <person name="Kovar C."/>
            <person name="Lara F."/>
            <person name="Lee S."/>
            <person name="Mata R."/>
            <person name="Mathew T."/>
            <person name="Moen C."/>
            <person name="Morales K."/>
            <person name="Munidasa M."/>
            <person name="Nazareth L."/>
            <person name="Ngo R."/>
            <person name="Nguyen L."/>
            <person name="Okwuonu G."/>
            <person name="Ongeri F."/>
            <person name="Patil S."/>
            <person name="Petrosino J."/>
            <person name="Pham C."/>
            <person name="Pham P."/>
            <person name="Pu L.-L."/>
            <person name="Puazo M."/>
            <person name="Raj R."/>
            <person name="Reid J."/>
            <person name="Rouhana J."/>
            <person name="Saada N."/>
            <person name="Shang Y."/>
            <person name="Simmons D."/>
            <person name="Thornton R."/>
            <person name="Warren J."/>
            <person name="Weissenberger G."/>
            <person name="Zhang J."/>
            <person name="Zhang L."/>
            <person name="Zhou C."/>
            <person name="Zhu D."/>
            <person name="Muzny D."/>
            <person name="Worley K."/>
            <person name="Gibbs R."/>
        </authorList>
    </citation>
    <scope>NUCLEOTIDE SEQUENCE [LARGE SCALE GENOMIC DNA]</scope>
    <source>
        <strain evidence="1 2">ATCC 51866</strain>
    </source>
</reference>
<comment type="caution">
    <text evidence="1">The sequence shown here is derived from an EMBL/GenBank/DDBJ whole genome shotgun (WGS) entry which is preliminary data.</text>
</comment>
<keyword evidence="2" id="KW-1185">Reference proteome</keyword>
<evidence type="ECO:0000313" key="2">
    <source>
        <dbReference type="Proteomes" id="UP000006237"/>
    </source>
</evidence>
<dbReference type="Proteomes" id="UP000006237">
    <property type="component" value="Unassembled WGS sequence"/>
</dbReference>
<evidence type="ECO:0000313" key="1">
    <source>
        <dbReference type="EMBL" id="EEI64147.1"/>
    </source>
</evidence>
<accession>A0ABM9XSJ5</accession>